<keyword evidence="6" id="KW-0503">Monooxygenase</keyword>
<dbReference type="Proteomes" id="UP000199021">
    <property type="component" value="Unassembled WGS sequence"/>
</dbReference>
<reference evidence="10" key="1">
    <citation type="submission" date="2016-10" db="EMBL/GenBank/DDBJ databases">
        <authorList>
            <person name="Varghese N."/>
            <person name="Submissions S."/>
        </authorList>
    </citation>
    <scope>NUCLEOTIDE SEQUENCE [LARGE SCALE GENOMIC DNA]</scope>
    <source>
        <strain evidence="10">DSM 24740</strain>
    </source>
</reference>
<dbReference type="NCBIfam" id="NF008877">
    <property type="entry name" value="PRK11913.1-2"/>
    <property type="match status" value="1"/>
</dbReference>
<dbReference type="InterPro" id="IPR036951">
    <property type="entry name" value="ArAA_hydroxylase_sf"/>
</dbReference>
<dbReference type="InterPro" id="IPR036329">
    <property type="entry name" value="Aro-AA_hydroxylase_C_sf"/>
</dbReference>
<dbReference type="PRINTS" id="PR00372">
    <property type="entry name" value="FYWHYDRXLASE"/>
</dbReference>
<evidence type="ECO:0000256" key="4">
    <source>
        <dbReference type="ARBA" id="ARBA00023002"/>
    </source>
</evidence>
<dbReference type="Pfam" id="PF00351">
    <property type="entry name" value="Biopterin_H"/>
    <property type="match status" value="1"/>
</dbReference>
<dbReference type="STRING" id="478744.SAMN05444359_11546"/>
<organism evidence="9 10">
    <name type="scientific">Neolewinella agarilytica</name>
    <dbReference type="NCBI Taxonomy" id="478744"/>
    <lineage>
        <taxon>Bacteria</taxon>
        <taxon>Pseudomonadati</taxon>
        <taxon>Bacteroidota</taxon>
        <taxon>Saprospiria</taxon>
        <taxon>Saprospirales</taxon>
        <taxon>Lewinellaceae</taxon>
        <taxon>Neolewinella</taxon>
    </lineage>
</organism>
<feature type="binding site" evidence="7">
    <location>
        <position position="118"/>
    </location>
    <ligand>
        <name>Fe cation</name>
        <dbReference type="ChEBI" id="CHEBI:24875"/>
    </ligand>
</feature>
<feature type="binding site" evidence="7">
    <location>
        <position position="123"/>
    </location>
    <ligand>
        <name>Fe cation</name>
        <dbReference type="ChEBI" id="CHEBI:24875"/>
    </ligand>
</feature>
<evidence type="ECO:0000313" key="9">
    <source>
        <dbReference type="EMBL" id="SEQ75323.1"/>
    </source>
</evidence>
<dbReference type="InterPro" id="IPR001273">
    <property type="entry name" value="ArAA_hydroxylase"/>
</dbReference>
<accession>A0A1H9IL37</accession>
<dbReference type="AlphaFoldDB" id="A0A1H9IL37"/>
<protein>
    <submittedName>
        <fullName evidence="9">Phenylalanine 4-hydroxylase</fullName>
    </submittedName>
</protein>
<evidence type="ECO:0000256" key="2">
    <source>
        <dbReference type="ARBA" id="ARBA00009712"/>
    </source>
</evidence>
<name>A0A1H9IL37_9BACT</name>
<proteinExistence type="inferred from homology"/>
<evidence type="ECO:0000256" key="1">
    <source>
        <dbReference type="ARBA" id="ARBA00001954"/>
    </source>
</evidence>
<dbReference type="InterPro" id="IPR019774">
    <property type="entry name" value="Aromatic-AA_hydroxylase_C"/>
</dbReference>
<gene>
    <name evidence="9" type="ORF">SAMN05444359_11546</name>
</gene>
<dbReference type="Gene3D" id="1.10.800.10">
    <property type="entry name" value="Aromatic amino acid hydroxylase"/>
    <property type="match status" value="1"/>
</dbReference>
<dbReference type="SUPFAM" id="SSF56534">
    <property type="entry name" value="Aromatic aminoacid monoxygenases, catalytic and oligomerization domains"/>
    <property type="match status" value="1"/>
</dbReference>
<dbReference type="InterPro" id="IPR018301">
    <property type="entry name" value="ArAA_hydroxylase_Fe/CU_BS"/>
</dbReference>
<evidence type="ECO:0000259" key="8">
    <source>
        <dbReference type="PROSITE" id="PS51410"/>
    </source>
</evidence>
<feature type="binding site" evidence="7">
    <location>
        <position position="165"/>
    </location>
    <ligand>
        <name>Fe cation</name>
        <dbReference type="ChEBI" id="CHEBI:24875"/>
    </ligand>
</feature>
<feature type="domain" description="Biopterin-dependent aromatic amino acid hydroxylase family profile" evidence="8">
    <location>
        <begin position="1"/>
        <end position="245"/>
    </location>
</feature>
<keyword evidence="10" id="KW-1185">Reference proteome</keyword>
<comment type="cofactor">
    <cofactor evidence="1 7">
        <name>Fe(2+)</name>
        <dbReference type="ChEBI" id="CHEBI:29033"/>
    </cofactor>
</comment>
<dbReference type="PROSITE" id="PS00367">
    <property type="entry name" value="BH4_AAA_HYDROXYL_1"/>
    <property type="match status" value="1"/>
</dbReference>
<keyword evidence="3 7" id="KW-0479">Metal-binding</keyword>
<evidence type="ECO:0000256" key="5">
    <source>
        <dbReference type="ARBA" id="ARBA00023004"/>
    </source>
</evidence>
<keyword evidence="4" id="KW-0560">Oxidoreductase</keyword>
<dbReference type="RefSeq" id="WP_090169603.1">
    <property type="nucleotide sequence ID" value="NZ_FOFB01000015.1"/>
</dbReference>
<evidence type="ECO:0000313" key="10">
    <source>
        <dbReference type="Proteomes" id="UP000199021"/>
    </source>
</evidence>
<dbReference type="InParanoid" id="A0A1H9IL37"/>
<dbReference type="PANTHER" id="PTHR11473:SF24">
    <property type="entry name" value="PHENYLALANINE-4-HYDROXYLASE"/>
    <property type="match status" value="1"/>
</dbReference>
<dbReference type="GO" id="GO:0004505">
    <property type="term" value="F:phenylalanine 4-monooxygenase activity"/>
    <property type="evidence" value="ECO:0007669"/>
    <property type="project" value="UniProtKB-ARBA"/>
</dbReference>
<dbReference type="OrthoDB" id="9780502at2"/>
<dbReference type="PROSITE" id="PS51410">
    <property type="entry name" value="BH4_AAA_HYDROXYL_2"/>
    <property type="match status" value="1"/>
</dbReference>
<keyword evidence="5 7" id="KW-0408">Iron</keyword>
<sequence>MTAKLPLDQDYAAYTPADYAVWKKLADRQMKALREVACQEYLDCLDALHPILSPNHPPRFSDLNGRLLPAQGWSIKVVPGFLPVDEFFSLLANRRFCSSTWLRSEEQLDYLEEPDMFHDIFGHIPLYLNHEYGEFARRLGELGVRFKDDEEKVTQLQRLYWFTIEFGVMRQNGEVKVYGAGICSSYGETRHVFDSPKVEVVPFVLDEVLAQEFIITEVQNKYFAIQDFNELWKVVDELEARWEME</sequence>
<dbReference type="GO" id="GO:0005506">
    <property type="term" value="F:iron ion binding"/>
    <property type="evidence" value="ECO:0007669"/>
    <property type="project" value="InterPro"/>
</dbReference>
<dbReference type="EMBL" id="FOFB01000015">
    <property type="protein sequence ID" value="SEQ75323.1"/>
    <property type="molecule type" value="Genomic_DNA"/>
</dbReference>
<evidence type="ECO:0000256" key="6">
    <source>
        <dbReference type="ARBA" id="ARBA00023033"/>
    </source>
</evidence>
<evidence type="ECO:0000256" key="3">
    <source>
        <dbReference type="ARBA" id="ARBA00022723"/>
    </source>
</evidence>
<evidence type="ECO:0000256" key="7">
    <source>
        <dbReference type="PIRSR" id="PIRSR601273-2"/>
    </source>
</evidence>
<comment type="similarity">
    <text evidence="2">Belongs to the biopterin-dependent aromatic amino acid hydroxylase family.</text>
</comment>
<dbReference type="PANTHER" id="PTHR11473">
    <property type="entry name" value="AROMATIC AMINO ACID HYDROXYLASE"/>
    <property type="match status" value="1"/>
</dbReference>